<name>A0AAE4JYZ1_9CYAN</name>
<gene>
    <name evidence="1" type="ORF">RIF25_05600</name>
</gene>
<proteinExistence type="predicted"/>
<accession>A0AAE4JYZ1</accession>
<organism evidence="1 2">
    <name type="scientific">Pseudocalidococcus azoricus BACA0444</name>
    <dbReference type="NCBI Taxonomy" id="2918990"/>
    <lineage>
        <taxon>Bacteria</taxon>
        <taxon>Bacillati</taxon>
        <taxon>Cyanobacteriota</taxon>
        <taxon>Cyanophyceae</taxon>
        <taxon>Acaryochloridales</taxon>
        <taxon>Thermosynechococcaceae</taxon>
        <taxon>Pseudocalidococcus</taxon>
        <taxon>Pseudocalidococcus azoricus</taxon>
    </lineage>
</organism>
<sequence>MMKLSQGVMFVLLGLAWGWLGNLRVIGQENVLPVGVGARVTKDLARQLKVSPQSLKILTATPQTWPDTCLGIPKATPQACQPLMVVGWRVSVSDGQKQWFYRTNDSGQLIVLENLQSPVPLLPQATANVILAQAATDFNQDPATLVITAATPKIWSDGCLGLGGLNLLCAETLTPGWEVAVQSRLETVPQRWLYRTNQAGTVIRWDAAGSQVIGQLVQPPSKIDPADLPPPLTESQLFRVIRTGGISDRQTVTWLLADGQIRQESTDPQGRTQTKQLQQISPEQIALWQELLRQRRFNRFHTYKFPPPPDAQAFMTIFLSNSQSTTEFTDLDQYRLPSDLLSILQAWETLVSKGRLPAAVLPDAPLPNPANR</sequence>
<dbReference type="AlphaFoldDB" id="A0AAE4JYZ1"/>
<reference evidence="2" key="1">
    <citation type="submission" date="2023-07" db="EMBL/GenBank/DDBJ databases">
        <authorList>
            <person name="Luz R."/>
            <person name="Cordeiro R."/>
            <person name="Fonseca A."/>
            <person name="Goncalves V."/>
        </authorList>
    </citation>
    <scope>NUCLEOTIDE SEQUENCE [LARGE SCALE GENOMIC DNA]</scope>
    <source>
        <strain evidence="2">BACA0444</strain>
    </source>
</reference>
<evidence type="ECO:0000313" key="2">
    <source>
        <dbReference type="Proteomes" id="UP001268256"/>
    </source>
</evidence>
<dbReference type="RefSeq" id="WP_322877558.1">
    <property type="nucleotide sequence ID" value="NZ_JAVMIP010000003.1"/>
</dbReference>
<dbReference type="Proteomes" id="UP001268256">
    <property type="component" value="Unassembled WGS sequence"/>
</dbReference>
<evidence type="ECO:0000313" key="1">
    <source>
        <dbReference type="EMBL" id="MDS3860277.1"/>
    </source>
</evidence>
<comment type="caution">
    <text evidence="1">The sequence shown here is derived from an EMBL/GenBank/DDBJ whole genome shotgun (WGS) entry which is preliminary data.</text>
</comment>
<protein>
    <submittedName>
        <fullName evidence="1">Uncharacterized protein</fullName>
    </submittedName>
</protein>
<dbReference type="EMBL" id="JAVMIP010000003">
    <property type="protein sequence ID" value="MDS3860277.1"/>
    <property type="molecule type" value="Genomic_DNA"/>
</dbReference>
<keyword evidence="2" id="KW-1185">Reference proteome</keyword>